<evidence type="ECO:0000313" key="1">
    <source>
        <dbReference type="EMBL" id="MED6270472.1"/>
    </source>
</evidence>
<keyword evidence="2" id="KW-1185">Reference proteome</keyword>
<accession>A0ABU7D6C7</accession>
<name>A0ABU7D6C7_9TELE</name>
<reference evidence="1 2" key="1">
    <citation type="submission" date="2021-06" db="EMBL/GenBank/DDBJ databases">
        <authorList>
            <person name="Palmer J.M."/>
        </authorList>
    </citation>
    <scope>NUCLEOTIDE SEQUENCE [LARGE SCALE GENOMIC DNA]</scope>
    <source>
        <strain evidence="1 2">CL_MEX2019</strain>
        <tissue evidence="1">Muscle</tissue>
    </source>
</reference>
<comment type="caution">
    <text evidence="1">The sequence shown here is derived from an EMBL/GenBank/DDBJ whole genome shotgun (WGS) entry which is preliminary data.</text>
</comment>
<protein>
    <submittedName>
        <fullName evidence="1">Uncharacterized protein</fullName>
    </submittedName>
</protein>
<evidence type="ECO:0000313" key="2">
    <source>
        <dbReference type="Proteomes" id="UP001352852"/>
    </source>
</evidence>
<gene>
    <name evidence="1" type="ORF">CHARACLAT_010779</name>
</gene>
<dbReference type="Proteomes" id="UP001352852">
    <property type="component" value="Unassembled WGS sequence"/>
</dbReference>
<sequence>MKQERKKRANPYDEDCYHYYCFYNLILMRASLDCPSVHSFTALCKASAAATRGRNKLNKTQVKHLQCLQPSRPLLVRDRVKKMPTDMGVLQCSGREGGRVMWENQADHNKSCSSHAKKGSSTFQR</sequence>
<proteinExistence type="predicted"/>
<dbReference type="EMBL" id="JAHUTJ010017091">
    <property type="protein sequence ID" value="MED6270472.1"/>
    <property type="molecule type" value="Genomic_DNA"/>
</dbReference>
<organism evidence="1 2">
    <name type="scientific">Characodon lateralis</name>
    <dbReference type="NCBI Taxonomy" id="208331"/>
    <lineage>
        <taxon>Eukaryota</taxon>
        <taxon>Metazoa</taxon>
        <taxon>Chordata</taxon>
        <taxon>Craniata</taxon>
        <taxon>Vertebrata</taxon>
        <taxon>Euteleostomi</taxon>
        <taxon>Actinopterygii</taxon>
        <taxon>Neopterygii</taxon>
        <taxon>Teleostei</taxon>
        <taxon>Neoteleostei</taxon>
        <taxon>Acanthomorphata</taxon>
        <taxon>Ovalentaria</taxon>
        <taxon>Atherinomorphae</taxon>
        <taxon>Cyprinodontiformes</taxon>
        <taxon>Goodeidae</taxon>
        <taxon>Characodon</taxon>
    </lineage>
</organism>